<feature type="region of interest" description="Disordered" evidence="1">
    <location>
        <begin position="183"/>
        <end position="217"/>
    </location>
</feature>
<protein>
    <submittedName>
        <fullName evidence="2">Uncharacterized protein</fullName>
    </submittedName>
</protein>
<feature type="compositionally biased region" description="Basic and acidic residues" evidence="1">
    <location>
        <begin position="183"/>
        <end position="206"/>
    </location>
</feature>
<name>A0A2A6CLM4_PRIPA</name>
<keyword evidence="3" id="KW-1185">Reference proteome</keyword>
<dbReference type="Proteomes" id="UP000005239">
    <property type="component" value="Unassembled WGS sequence"/>
</dbReference>
<reference evidence="2" key="2">
    <citation type="submission" date="2022-06" db="UniProtKB">
        <authorList>
            <consortium name="EnsemblMetazoa"/>
        </authorList>
    </citation>
    <scope>IDENTIFICATION</scope>
    <source>
        <strain evidence="2">PS312</strain>
    </source>
</reference>
<dbReference type="EnsemblMetazoa" id="PPA10005.1">
    <property type="protein sequence ID" value="PPA10005.1"/>
    <property type="gene ID" value="WBGene00099559"/>
</dbReference>
<proteinExistence type="predicted"/>
<organism evidence="2 3">
    <name type="scientific">Pristionchus pacificus</name>
    <name type="common">Parasitic nematode worm</name>
    <dbReference type="NCBI Taxonomy" id="54126"/>
    <lineage>
        <taxon>Eukaryota</taxon>
        <taxon>Metazoa</taxon>
        <taxon>Ecdysozoa</taxon>
        <taxon>Nematoda</taxon>
        <taxon>Chromadorea</taxon>
        <taxon>Rhabditida</taxon>
        <taxon>Rhabditina</taxon>
        <taxon>Diplogasteromorpha</taxon>
        <taxon>Diplogasteroidea</taxon>
        <taxon>Neodiplogasteridae</taxon>
        <taxon>Pristionchus</taxon>
    </lineage>
</organism>
<reference evidence="3" key="1">
    <citation type="journal article" date="2008" name="Nat. Genet.">
        <title>The Pristionchus pacificus genome provides a unique perspective on nematode lifestyle and parasitism.</title>
        <authorList>
            <person name="Dieterich C."/>
            <person name="Clifton S.W."/>
            <person name="Schuster L.N."/>
            <person name="Chinwalla A."/>
            <person name="Delehaunty K."/>
            <person name="Dinkelacker I."/>
            <person name="Fulton L."/>
            <person name="Fulton R."/>
            <person name="Godfrey J."/>
            <person name="Minx P."/>
            <person name="Mitreva M."/>
            <person name="Roeseler W."/>
            <person name="Tian H."/>
            <person name="Witte H."/>
            <person name="Yang S.P."/>
            <person name="Wilson R.K."/>
            <person name="Sommer R.J."/>
        </authorList>
    </citation>
    <scope>NUCLEOTIDE SEQUENCE [LARGE SCALE GENOMIC DNA]</scope>
    <source>
        <strain evidence="3">PS312</strain>
    </source>
</reference>
<accession>A0A2A6CLM4</accession>
<evidence type="ECO:0000256" key="1">
    <source>
        <dbReference type="SAM" id="MobiDB-lite"/>
    </source>
</evidence>
<sequence>SRKRMPLNCFRGDPCSAGKSEFEFAPLLPRECAPVYAVVLFGNAHGSDCIASVQLRENGEAKILSICDLTGSHGGFVHKMEWATTSHLNKDFSRYISVASTRDSAVGLVELRSVTEIRMAYSFDSSEMRCKSSISHPFSVHTHGGRTYIGGLGELESANPFSCEGPSIASIRRPSAFQIRARLDTQVRDPKGESNGETAEPRKQGQPEEQGELLSTPNLPIFWNEDASSTITESNRFVHKLLLMSSSLSGQFELTGKTLQASCSTDDEMTSSDSSLDDDEQKEFFQAGPKKYTQRFNRSNFLGPRSPIRVVKNLPDLDPKDGDRFTFNIVGGFAYTGWGGEFAVHHSGQSNRALLRNEANVLGQGATLSSPTVGNAREGTVEVAAPIFQPCASTKLTHHSGITSVKFCNTEFNKNIAYALCGTTGELLRINVYDALPTSLKYSMEYDMQNHKRKSEPEDVVGFDRPVFPTDIVITPDDSFAFVALYNAQKVIGMRKDDAKIPHHLKYWASAKVGTNHSVDERRSSSPYAGRMRGGAGYLTLQFNPDSQFHRLFVSNSYSPNFDGYFHQRASSADSTRTRAHRFSVQVRLQKAEITKSIEWNL</sequence>
<accession>A0A8R1Y818</accession>
<evidence type="ECO:0000313" key="2">
    <source>
        <dbReference type="EnsemblMetazoa" id="PPA10005.1"/>
    </source>
</evidence>
<evidence type="ECO:0000313" key="3">
    <source>
        <dbReference type="Proteomes" id="UP000005239"/>
    </source>
</evidence>
<dbReference type="AlphaFoldDB" id="A0A2A6CLM4"/>
<gene>
    <name evidence="2" type="primary">WBGene00099559</name>
</gene>